<feature type="domain" description="BLOC-1-related complex subunit 6 C-terminal helix" evidence="1">
    <location>
        <begin position="21"/>
        <end position="120"/>
    </location>
</feature>
<dbReference type="Pfam" id="PF10157">
    <property type="entry name" value="BORCS6"/>
    <property type="match status" value="1"/>
</dbReference>
<reference evidence="2 3" key="2">
    <citation type="submission" date="2016-05" db="EMBL/GenBank/DDBJ databases">
        <title>Lineage-specific infection strategies underlie the spectrum of fungal disease in amphibians.</title>
        <authorList>
            <person name="Cuomo C.A."/>
            <person name="Farrer R.A."/>
            <person name="James T."/>
            <person name="Longcore J."/>
            <person name="Birren B."/>
        </authorList>
    </citation>
    <scope>NUCLEOTIDE SEQUENCE [LARGE SCALE GENOMIC DNA]</scope>
    <source>
        <strain evidence="2 3">JEL423</strain>
    </source>
</reference>
<dbReference type="EMBL" id="DS022303">
    <property type="protein sequence ID" value="OAJ39700.1"/>
    <property type="molecule type" value="Genomic_DNA"/>
</dbReference>
<evidence type="ECO:0000313" key="3">
    <source>
        <dbReference type="Proteomes" id="UP000077115"/>
    </source>
</evidence>
<organism evidence="2 3">
    <name type="scientific">Batrachochytrium dendrobatidis (strain JEL423)</name>
    <dbReference type="NCBI Taxonomy" id="403673"/>
    <lineage>
        <taxon>Eukaryota</taxon>
        <taxon>Fungi</taxon>
        <taxon>Fungi incertae sedis</taxon>
        <taxon>Chytridiomycota</taxon>
        <taxon>Chytridiomycota incertae sedis</taxon>
        <taxon>Chytridiomycetes</taxon>
        <taxon>Rhizophydiales</taxon>
        <taxon>Rhizophydiales incertae sedis</taxon>
        <taxon>Batrachochytrium</taxon>
    </lineage>
</organism>
<dbReference type="Proteomes" id="UP000077115">
    <property type="component" value="Unassembled WGS sequence"/>
</dbReference>
<dbReference type="GO" id="GO:0099078">
    <property type="term" value="C:BORC complex"/>
    <property type="evidence" value="ECO:0007669"/>
    <property type="project" value="TreeGrafter"/>
</dbReference>
<sequence>MSSVATPNLCTPVLRESSFSVPLDPSLLEEIELQAETIGQELAQLIQNLQIRLKEISGYTLESVELHKVAVDKLCDAVEENIVHTSEFVQVVDDISQDMLTVQRLSQQIADIRGSLDWLEETALSISGTTHSSSGGNMFTDAFAAASKNTIRIRTSRFSK</sequence>
<dbReference type="InterPro" id="IPR046465">
    <property type="entry name" value="BORCS6_C"/>
</dbReference>
<dbReference type="InterPro" id="IPR019314">
    <property type="entry name" value="BORCS6"/>
</dbReference>
<name>A0A177WJQ4_BATDL</name>
<protein>
    <recommendedName>
        <fullName evidence="1">BLOC-1-related complex subunit 6 C-terminal helix domain-containing protein</fullName>
    </recommendedName>
</protein>
<dbReference type="GO" id="GO:0032418">
    <property type="term" value="P:lysosome localization"/>
    <property type="evidence" value="ECO:0007669"/>
    <property type="project" value="TreeGrafter"/>
</dbReference>
<evidence type="ECO:0000259" key="1">
    <source>
        <dbReference type="Pfam" id="PF10157"/>
    </source>
</evidence>
<gene>
    <name evidence="2" type="ORF">BDEG_23529</name>
</gene>
<dbReference type="VEuPathDB" id="FungiDB:BDEG_23529"/>
<dbReference type="PANTHER" id="PTHR13440">
    <property type="entry name" value="BLOC-1 RELATED COMPLEX SUBUNIT 6"/>
    <property type="match status" value="1"/>
</dbReference>
<accession>A0A177WJQ4</accession>
<evidence type="ECO:0000313" key="2">
    <source>
        <dbReference type="EMBL" id="OAJ39700.1"/>
    </source>
</evidence>
<reference evidence="2 3" key="1">
    <citation type="submission" date="2006-10" db="EMBL/GenBank/DDBJ databases">
        <title>The Genome Sequence of Batrachochytrium dendrobatidis JEL423.</title>
        <authorList>
            <consortium name="The Broad Institute Genome Sequencing Platform"/>
            <person name="Birren B."/>
            <person name="Lander E."/>
            <person name="Galagan J."/>
            <person name="Cuomo C."/>
            <person name="Devon K."/>
            <person name="Jaffe D."/>
            <person name="Butler J."/>
            <person name="Alvarez P."/>
            <person name="Gnerre S."/>
            <person name="Grabherr M."/>
            <person name="Kleber M."/>
            <person name="Mauceli E."/>
            <person name="Brockman W."/>
            <person name="Young S."/>
            <person name="LaButti K."/>
            <person name="Sykes S."/>
            <person name="DeCaprio D."/>
            <person name="Crawford M."/>
            <person name="Koehrsen M."/>
            <person name="Engels R."/>
            <person name="Montgomery P."/>
            <person name="Pearson M."/>
            <person name="Howarth C."/>
            <person name="Larson L."/>
            <person name="White J."/>
            <person name="O'Leary S."/>
            <person name="Kodira C."/>
            <person name="Zeng Q."/>
            <person name="Yandava C."/>
            <person name="Alvarado L."/>
            <person name="Longcore J."/>
            <person name="James T."/>
        </authorList>
    </citation>
    <scope>NUCLEOTIDE SEQUENCE [LARGE SCALE GENOMIC DNA]</scope>
    <source>
        <strain evidence="2 3">JEL423</strain>
    </source>
</reference>
<proteinExistence type="predicted"/>
<dbReference type="OrthoDB" id="21270at2759"/>
<dbReference type="PANTHER" id="PTHR13440:SF7">
    <property type="entry name" value="BLOC-1 RELATED COMPLEX SUBUNIT 6"/>
    <property type="match status" value="1"/>
</dbReference>
<dbReference type="AlphaFoldDB" id="A0A177WJQ4"/>
<dbReference type="STRING" id="403673.A0A177WJQ4"/>